<dbReference type="OrthoDB" id="9810730at2"/>
<comment type="catalytic activity">
    <reaction evidence="1">
        <text>ATP + protein L-histidine = ADP + protein N-phospho-L-histidine.</text>
        <dbReference type="EC" id="2.7.13.3"/>
    </reaction>
</comment>
<keyword evidence="5" id="KW-0997">Cell inner membrane</keyword>
<dbReference type="SMART" id="SM00091">
    <property type="entry name" value="PAS"/>
    <property type="match status" value="2"/>
</dbReference>
<dbReference type="CDD" id="cd00130">
    <property type="entry name" value="PAS"/>
    <property type="match status" value="2"/>
</dbReference>
<dbReference type="SUPFAM" id="SSF47226">
    <property type="entry name" value="Histidine-containing phosphotransfer domain, HPT domain"/>
    <property type="match status" value="1"/>
</dbReference>
<dbReference type="InterPro" id="IPR003594">
    <property type="entry name" value="HATPase_dom"/>
</dbReference>
<dbReference type="InterPro" id="IPR001789">
    <property type="entry name" value="Sig_transdc_resp-reg_receiver"/>
</dbReference>
<feature type="domain" description="Response regulatory" evidence="25">
    <location>
        <begin position="776"/>
        <end position="895"/>
    </location>
</feature>
<keyword evidence="7" id="KW-0808">Transferase</keyword>
<dbReference type="Pfam" id="PF00072">
    <property type="entry name" value="Response_reg"/>
    <property type="match status" value="1"/>
</dbReference>
<accession>A0A2I6S5F9</accession>
<dbReference type="SUPFAM" id="SSF52172">
    <property type="entry name" value="CheY-like"/>
    <property type="match status" value="1"/>
</dbReference>
<dbReference type="NCBIfam" id="TIGR00229">
    <property type="entry name" value="sensory_box"/>
    <property type="match status" value="2"/>
</dbReference>
<feature type="transmembrane region" description="Helical" evidence="23">
    <location>
        <begin position="26"/>
        <end position="47"/>
    </location>
</feature>
<dbReference type="CDD" id="cd17546">
    <property type="entry name" value="REC_hyHK_CKI1_RcsC-like"/>
    <property type="match status" value="1"/>
</dbReference>
<evidence type="ECO:0000259" key="28">
    <source>
        <dbReference type="PROSITE" id="PS50894"/>
    </source>
</evidence>
<feature type="modified residue" description="Phosphohistidine" evidence="21">
    <location>
        <position position="966"/>
    </location>
</feature>
<dbReference type="PROSITE" id="PS50110">
    <property type="entry name" value="RESPONSE_REGULATORY"/>
    <property type="match status" value="1"/>
</dbReference>
<feature type="domain" description="PAS" evidence="26">
    <location>
        <begin position="268"/>
        <end position="321"/>
    </location>
</feature>
<evidence type="ECO:0000256" key="17">
    <source>
        <dbReference type="ARBA" id="ARBA00064003"/>
    </source>
</evidence>
<dbReference type="PROSITE" id="PS50924">
    <property type="entry name" value="MHYT"/>
    <property type="match status" value="1"/>
</dbReference>
<dbReference type="CDD" id="cd00082">
    <property type="entry name" value="HisKA"/>
    <property type="match status" value="1"/>
</dbReference>
<dbReference type="InterPro" id="IPR003661">
    <property type="entry name" value="HisK_dim/P_dom"/>
</dbReference>
<dbReference type="SMART" id="SM00388">
    <property type="entry name" value="HisKA"/>
    <property type="match status" value="1"/>
</dbReference>
<dbReference type="InterPro" id="IPR036097">
    <property type="entry name" value="HisK_dim/P_sf"/>
</dbReference>
<dbReference type="InterPro" id="IPR035965">
    <property type="entry name" value="PAS-like_dom_sf"/>
</dbReference>
<keyword evidence="12 23" id="KW-1133">Transmembrane helix</keyword>
<dbReference type="PROSITE" id="PS50894">
    <property type="entry name" value="HPT"/>
    <property type="match status" value="1"/>
</dbReference>
<evidence type="ECO:0000256" key="5">
    <source>
        <dbReference type="ARBA" id="ARBA00022519"/>
    </source>
</evidence>
<feature type="transmembrane region" description="Helical" evidence="23">
    <location>
        <begin position="95"/>
        <end position="115"/>
    </location>
</feature>
<dbReference type="Pfam" id="PF03707">
    <property type="entry name" value="MHYT"/>
    <property type="match status" value="2"/>
</dbReference>
<evidence type="ECO:0000256" key="4">
    <source>
        <dbReference type="ARBA" id="ARBA00022475"/>
    </source>
</evidence>
<dbReference type="InterPro" id="IPR005330">
    <property type="entry name" value="MHYT_dom"/>
</dbReference>
<evidence type="ECO:0000256" key="1">
    <source>
        <dbReference type="ARBA" id="ARBA00000085"/>
    </source>
</evidence>
<evidence type="ECO:0000259" key="26">
    <source>
        <dbReference type="PROSITE" id="PS50112"/>
    </source>
</evidence>
<dbReference type="InterPro" id="IPR000700">
    <property type="entry name" value="PAS-assoc_C"/>
</dbReference>
<evidence type="ECO:0000256" key="6">
    <source>
        <dbReference type="ARBA" id="ARBA00022553"/>
    </source>
</evidence>
<dbReference type="InterPro" id="IPR013767">
    <property type="entry name" value="PAS_fold"/>
</dbReference>
<dbReference type="PROSITE" id="PS50112">
    <property type="entry name" value="PAS"/>
    <property type="match status" value="2"/>
</dbReference>
<name>A0A2I6S5F9_9RHOO</name>
<feature type="transmembrane region" description="Helical" evidence="23">
    <location>
        <begin position="124"/>
        <end position="145"/>
    </location>
</feature>
<keyword evidence="9" id="KW-0547">Nucleotide-binding</keyword>
<protein>
    <recommendedName>
        <fullName evidence="20">Sensor protein FixL</fullName>
        <ecNumber evidence="3">2.7.13.3</ecNumber>
    </recommendedName>
    <alternativeName>
        <fullName evidence="18">Sensory/regulatory protein RpfC</fullName>
    </alternativeName>
    <alternativeName>
        <fullName evidence="19">Virulence sensor protein BvgS</fullName>
    </alternativeName>
</protein>
<dbReference type="InterPro" id="IPR001610">
    <property type="entry name" value="PAC"/>
</dbReference>
<evidence type="ECO:0000313" key="31">
    <source>
        <dbReference type="Proteomes" id="UP000242205"/>
    </source>
</evidence>
<evidence type="ECO:0000259" key="29">
    <source>
        <dbReference type="PROSITE" id="PS50924"/>
    </source>
</evidence>
<evidence type="ECO:0000259" key="24">
    <source>
        <dbReference type="PROSITE" id="PS50109"/>
    </source>
</evidence>
<dbReference type="GO" id="GO:0000155">
    <property type="term" value="F:phosphorelay sensor kinase activity"/>
    <property type="evidence" value="ECO:0007669"/>
    <property type="project" value="InterPro"/>
</dbReference>
<dbReference type="Pfam" id="PF08447">
    <property type="entry name" value="PAS_3"/>
    <property type="match status" value="1"/>
</dbReference>
<dbReference type="Gene3D" id="3.40.50.2300">
    <property type="match status" value="1"/>
</dbReference>
<dbReference type="Pfam" id="PF00989">
    <property type="entry name" value="PAS"/>
    <property type="match status" value="1"/>
</dbReference>
<keyword evidence="4" id="KW-1003">Cell membrane</keyword>
<dbReference type="InterPro" id="IPR005467">
    <property type="entry name" value="His_kinase_dom"/>
</dbReference>
<feature type="domain" description="PAC" evidence="27">
    <location>
        <begin position="345"/>
        <end position="395"/>
    </location>
</feature>
<organism evidence="30 31">
    <name type="scientific">Pseudazoarcus pumilus</name>
    <dbReference type="NCBI Taxonomy" id="2067960"/>
    <lineage>
        <taxon>Bacteria</taxon>
        <taxon>Pseudomonadati</taxon>
        <taxon>Pseudomonadota</taxon>
        <taxon>Betaproteobacteria</taxon>
        <taxon>Rhodocyclales</taxon>
        <taxon>Zoogloeaceae</taxon>
        <taxon>Pseudazoarcus</taxon>
    </lineage>
</organism>
<evidence type="ECO:0000256" key="19">
    <source>
        <dbReference type="ARBA" id="ARBA00070152"/>
    </source>
</evidence>
<keyword evidence="13" id="KW-0902">Two-component regulatory system</keyword>
<evidence type="ECO:0000256" key="13">
    <source>
        <dbReference type="ARBA" id="ARBA00023012"/>
    </source>
</evidence>
<feature type="domain" description="PAS" evidence="26">
    <location>
        <begin position="396"/>
        <end position="470"/>
    </location>
</feature>
<dbReference type="Pfam" id="PF02518">
    <property type="entry name" value="HATPase_c"/>
    <property type="match status" value="1"/>
</dbReference>
<sequence length="1106" mass="118985">MQILSLFALDAYPPEAILFGHHEPGLTALSVLIAIAASIMALQVGGLARSAPDRFARNFAVLSGAVALAGGIWAMHFVGMLALDAGIEVSYDRTLTAASVLPAFVAAWIALRLFARRRIQTPQLLLGGTSIGLGIGAMHYTGMAAMRMDALLRLDAAWFVASIAVAVVFAIAALWIRFGLLRRHAIDETRAVVLGGIVMGLAISAMHYSGMAAAVFIGRREATHASGAGSATDLALWIGALSLGLVMLVALANALIRLHRLYRRVHDDEARMRAIVDTAVDAIVTIDGFGVITSFNASAERLFGWTADEVIGRNVRMLMPEPHAGAHDGYLAHYRRTGEARIIGVGREVTAKRRDGSPMPIRLAIGEARVAGGPVFVGYITDISARKAMEASLREREEQYASLIRNIPGTAFRCLPTREWEVIFVSDAVEQISGWPSEEFMSGRRNMADIVHPDDREPVFDCIAEALAEGGGYVTEYRVVHRDGSTRWVWESASGVCDEDGKVRWLDGVIIDISARREMEMDLRDAKERAEHAAEARSAFLANMSHEIRTPMNAIIGFSELLLDTPLRADQRRHLGTVHGAARSLLGLLNDILDTAKLEKGAIELETEDFSLRELVGHVADMFLLQAERKGVTLQLDYRATGEHFRGDALRIRQVLINLVGNAIKFTEHGHVRVEVTQDAALVRIAIADTGIGIDEARLAQIFDPFVQADASMSRRFGGTGLGTTIARQLVELMGGTIRAESRLGEGSTFEVCLPLAAGEAGMPGAFAGTRLPALRMLVADDVPDNLELLRVALGAAGHTVVTAADGEEVFRAFCHETFDVVLMDMQMPGVDGLEATRMIRDFERGSERAPTPVIALTASVLDKDRAAAREAGMDGFASKPIEWPALQREIARVLGLADSAGESPVSTEATSVGAVDWCAGEHRWGSRAALIDALRRFVAAQSDVPAAIAALLDSGERSAALAELHRLRGAAANLSLLRVERAAAALETALQGEMAEGVWRAGLADLSARLDEAMGEFGAAAIPATDRAVERDAAARGALVHHGEALLARLRAGGIDDDHLRALRAHIGVERYGVLCAAIDEFDFDRAVDCLQGELAAAREEEERG</sequence>
<evidence type="ECO:0000256" key="16">
    <source>
        <dbReference type="ARBA" id="ARBA00059827"/>
    </source>
</evidence>
<evidence type="ECO:0000256" key="7">
    <source>
        <dbReference type="ARBA" id="ARBA00022679"/>
    </source>
</evidence>
<dbReference type="SMART" id="SM00086">
    <property type="entry name" value="PAC"/>
    <property type="match status" value="2"/>
</dbReference>
<dbReference type="PANTHER" id="PTHR43047">
    <property type="entry name" value="TWO-COMPONENT HISTIDINE PROTEIN KINASE"/>
    <property type="match status" value="1"/>
</dbReference>
<dbReference type="AlphaFoldDB" id="A0A2I6S5F9"/>
<evidence type="ECO:0000256" key="20">
    <source>
        <dbReference type="ARBA" id="ARBA00070616"/>
    </source>
</evidence>
<dbReference type="Gene3D" id="1.20.120.160">
    <property type="entry name" value="HPT domain"/>
    <property type="match status" value="1"/>
</dbReference>
<dbReference type="PRINTS" id="PR00344">
    <property type="entry name" value="BCTRLSENSOR"/>
</dbReference>
<evidence type="ECO:0000256" key="22">
    <source>
        <dbReference type="PROSITE-ProRule" id="PRU00169"/>
    </source>
</evidence>
<comment type="function">
    <text evidence="15">Member of the two-component regulatory system BvgS/BvgA. Phosphorylates BvgA via a four-step phosphorelay in response to environmental signals.</text>
</comment>
<keyword evidence="10" id="KW-0418">Kinase</keyword>
<dbReference type="Proteomes" id="UP000242205">
    <property type="component" value="Chromosome"/>
</dbReference>
<feature type="transmembrane region" description="Helical" evidence="23">
    <location>
        <begin position="59"/>
        <end position="83"/>
    </location>
</feature>
<dbReference type="PANTHER" id="PTHR43047:SF64">
    <property type="entry name" value="HISTIDINE KINASE CONTAINING CHEY-HOMOLOGOUS RECEIVER DOMAIN AND PAS DOMAIN-RELATED"/>
    <property type="match status" value="1"/>
</dbReference>
<feature type="transmembrane region" description="Helical" evidence="23">
    <location>
        <begin position="192"/>
        <end position="214"/>
    </location>
</feature>
<evidence type="ECO:0000256" key="14">
    <source>
        <dbReference type="ARBA" id="ARBA00023136"/>
    </source>
</evidence>
<evidence type="ECO:0000313" key="30">
    <source>
        <dbReference type="EMBL" id="AUN94488.1"/>
    </source>
</evidence>
<dbReference type="FunFam" id="3.30.565.10:FF:000010">
    <property type="entry name" value="Sensor histidine kinase RcsC"/>
    <property type="match status" value="1"/>
</dbReference>
<evidence type="ECO:0000256" key="21">
    <source>
        <dbReference type="PROSITE-ProRule" id="PRU00110"/>
    </source>
</evidence>
<dbReference type="SUPFAM" id="SSF55874">
    <property type="entry name" value="ATPase domain of HSP90 chaperone/DNA topoisomerase II/histidine kinase"/>
    <property type="match status" value="1"/>
</dbReference>
<dbReference type="Pfam" id="PF00512">
    <property type="entry name" value="HisKA"/>
    <property type="match status" value="1"/>
</dbReference>
<dbReference type="SMART" id="SM00448">
    <property type="entry name" value="REC"/>
    <property type="match status" value="1"/>
</dbReference>
<evidence type="ECO:0000256" key="18">
    <source>
        <dbReference type="ARBA" id="ARBA00068150"/>
    </source>
</evidence>
<dbReference type="InterPro" id="IPR013655">
    <property type="entry name" value="PAS_fold_3"/>
</dbReference>
<feature type="modified residue" description="4-aspartylphosphate" evidence="22">
    <location>
        <position position="825"/>
    </location>
</feature>
<evidence type="ECO:0000256" key="23">
    <source>
        <dbReference type="PROSITE-ProRule" id="PRU00244"/>
    </source>
</evidence>
<dbReference type="InterPro" id="IPR008207">
    <property type="entry name" value="Sig_transdc_His_kin_Hpt_dom"/>
</dbReference>
<feature type="domain" description="MHYT" evidence="29">
    <location>
        <begin position="22"/>
        <end position="217"/>
    </location>
</feature>
<dbReference type="PROSITE" id="PS50113">
    <property type="entry name" value="PAC"/>
    <property type="match status" value="2"/>
</dbReference>
<keyword evidence="8 23" id="KW-0812">Transmembrane</keyword>
<feature type="domain" description="PAC" evidence="27">
    <location>
        <begin position="473"/>
        <end position="525"/>
    </location>
</feature>
<evidence type="ECO:0000256" key="9">
    <source>
        <dbReference type="ARBA" id="ARBA00022741"/>
    </source>
</evidence>
<dbReference type="PROSITE" id="PS50109">
    <property type="entry name" value="HIS_KIN"/>
    <property type="match status" value="1"/>
</dbReference>
<comment type="subcellular location">
    <subcellularLocation>
        <location evidence="2">Cell inner membrane</location>
        <topology evidence="2">Multi-pass membrane protein</topology>
    </subcellularLocation>
</comment>
<keyword evidence="11" id="KW-0067">ATP-binding</keyword>
<dbReference type="GO" id="GO:0005886">
    <property type="term" value="C:plasma membrane"/>
    <property type="evidence" value="ECO:0007669"/>
    <property type="project" value="UniProtKB-SubCell"/>
</dbReference>
<evidence type="ECO:0000256" key="3">
    <source>
        <dbReference type="ARBA" id="ARBA00012438"/>
    </source>
</evidence>
<dbReference type="FunFam" id="1.10.287.130:FF:000002">
    <property type="entry name" value="Two-component osmosensing histidine kinase"/>
    <property type="match status" value="1"/>
</dbReference>
<dbReference type="InterPro" id="IPR004358">
    <property type="entry name" value="Sig_transdc_His_kin-like_C"/>
</dbReference>
<dbReference type="RefSeq" id="WP_102246557.1">
    <property type="nucleotide sequence ID" value="NZ_CP025682.1"/>
</dbReference>
<feature type="domain" description="Histidine kinase" evidence="24">
    <location>
        <begin position="543"/>
        <end position="758"/>
    </location>
</feature>
<dbReference type="InterPro" id="IPR036890">
    <property type="entry name" value="HATPase_C_sf"/>
</dbReference>
<dbReference type="InterPro" id="IPR011006">
    <property type="entry name" value="CheY-like_superfamily"/>
</dbReference>
<comment type="subunit">
    <text evidence="17">At low DSF concentrations, interacts with RpfF.</text>
</comment>
<feature type="domain" description="HPt" evidence="28">
    <location>
        <begin position="927"/>
        <end position="1021"/>
    </location>
</feature>
<evidence type="ECO:0000259" key="27">
    <source>
        <dbReference type="PROSITE" id="PS50113"/>
    </source>
</evidence>
<dbReference type="FunFam" id="3.30.450.20:FF:000060">
    <property type="entry name" value="Sensor protein FixL"/>
    <property type="match status" value="1"/>
</dbReference>
<keyword evidence="6 22" id="KW-0597">Phosphoprotein</keyword>
<dbReference type="SMART" id="SM00387">
    <property type="entry name" value="HATPase_c"/>
    <property type="match status" value="1"/>
</dbReference>
<dbReference type="Gene3D" id="3.30.565.10">
    <property type="entry name" value="Histidine kinase-like ATPase, C-terminal domain"/>
    <property type="match status" value="1"/>
</dbReference>
<dbReference type="Gene3D" id="1.10.287.130">
    <property type="match status" value="1"/>
</dbReference>
<dbReference type="GO" id="GO:0006355">
    <property type="term" value="P:regulation of DNA-templated transcription"/>
    <property type="evidence" value="ECO:0007669"/>
    <property type="project" value="InterPro"/>
</dbReference>
<dbReference type="EC" id="2.7.13.3" evidence="3"/>
<dbReference type="CDD" id="cd16922">
    <property type="entry name" value="HATPase_EvgS-ArcB-TorS-like"/>
    <property type="match status" value="1"/>
</dbReference>
<keyword evidence="31" id="KW-1185">Reference proteome</keyword>
<evidence type="ECO:0000256" key="12">
    <source>
        <dbReference type="ARBA" id="ARBA00022989"/>
    </source>
</evidence>
<dbReference type="Pfam" id="PF01627">
    <property type="entry name" value="Hpt"/>
    <property type="match status" value="1"/>
</dbReference>
<dbReference type="InterPro" id="IPR036641">
    <property type="entry name" value="HPT_dom_sf"/>
</dbReference>
<evidence type="ECO:0000256" key="15">
    <source>
        <dbReference type="ARBA" id="ARBA00058004"/>
    </source>
</evidence>
<dbReference type="InterPro" id="IPR000014">
    <property type="entry name" value="PAS"/>
</dbReference>
<dbReference type="GO" id="GO:0005524">
    <property type="term" value="F:ATP binding"/>
    <property type="evidence" value="ECO:0007669"/>
    <property type="project" value="UniProtKB-KW"/>
</dbReference>
<evidence type="ECO:0000256" key="8">
    <source>
        <dbReference type="ARBA" id="ARBA00022692"/>
    </source>
</evidence>
<evidence type="ECO:0000256" key="2">
    <source>
        <dbReference type="ARBA" id="ARBA00004429"/>
    </source>
</evidence>
<evidence type="ECO:0000259" key="25">
    <source>
        <dbReference type="PROSITE" id="PS50110"/>
    </source>
</evidence>
<proteinExistence type="predicted"/>
<gene>
    <name evidence="30" type="ORF">C0099_05755</name>
</gene>
<evidence type="ECO:0000256" key="11">
    <source>
        <dbReference type="ARBA" id="ARBA00022840"/>
    </source>
</evidence>
<feature type="transmembrane region" description="Helical" evidence="23">
    <location>
        <begin position="157"/>
        <end position="180"/>
    </location>
</feature>
<reference evidence="30 31" key="1">
    <citation type="submission" date="2018-01" db="EMBL/GenBank/DDBJ databases">
        <authorList>
            <person name="Fu G.-Y."/>
        </authorList>
    </citation>
    <scope>NUCLEOTIDE SEQUENCE [LARGE SCALE GENOMIC DNA]</scope>
    <source>
        <strain evidence="30 31">SY39</strain>
    </source>
</reference>
<comment type="function">
    <text evidence="16">Putative oxygen sensor; modulates the activity of FixJ, a transcriptional activator of nitrogen fixation fixK gene. FixL probably acts as a kinase that phosphorylates FixJ.</text>
</comment>
<evidence type="ECO:0000256" key="10">
    <source>
        <dbReference type="ARBA" id="ARBA00022777"/>
    </source>
</evidence>
<dbReference type="EMBL" id="CP025682">
    <property type="protein sequence ID" value="AUN94488.1"/>
    <property type="molecule type" value="Genomic_DNA"/>
</dbReference>
<dbReference type="SUPFAM" id="SSF47384">
    <property type="entry name" value="Homodimeric domain of signal transducing histidine kinase"/>
    <property type="match status" value="1"/>
</dbReference>
<keyword evidence="14 23" id="KW-0472">Membrane</keyword>
<dbReference type="SUPFAM" id="SSF55785">
    <property type="entry name" value="PYP-like sensor domain (PAS domain)"/>
    <property type="match status" value="2"/>
</dbReference>
<dbReference type="KEGG" id="atw:C0099_05755"/>
<dbReference type="Gene3D" id="3.30.450.20">
    <property type="entry name" value="PAS domain"/>
    <property type="match status" value="2"/>
</dbReference>
<feature type="transmembrane region" description="Helical" evidence="23">
    <location>
        <begin position="234"/>
        <end position="256"/>
    </location>
</feature>